<dbReference type="CDD" id="cd00298">
    <property type="entry name" value="ACD_sHsps_p23-like"/>
    <property type="match status" value="1"/>
</dbReference>
<sequence>MDDPKKDFFANFDWKSFEQFFGGRLPLIPHDRKNDTAWIEGYVQDVMKQVFPQSADLFNKPFRAEVFETHNNVVVRINIPDKSVARDLRTYIGVSQVKLEGLPDRKSQTIKLSSYVVPESAKAVYKNGVLQLHMRKVRMNEQMREVNVRFPD</sequence>
<accession>A0A2V5K8A3</accession>
<keyword evidence="2" id="KW-1185">Reference proteome</keyword>
<comment type="caution">
    <text evidence="1">The sequence shown here is derived from an EMBL/GenBank/DDBJ whole genome shotgun (WGS) entry which is preliminary data.</text>
</comment>
<dbReference type="RefSeq" id="WP_110839537.1">
    <property type="nucleotide sequence ID" value="NZ_QJVJ01000003.1"/>
</dbReference>
<dbReference type="OrthoDB" id="2678548at2"/>
<protein>
    <recommendedName>
        <fullName evidence="3">Hsp20/alpha crystallin family protein</fullName>
    </recommendedName>
</protein>
<dbReference type="EMBL" id="QJVJ01000003">
    <property type="protein sequence ID" value="PYI55735.1"/>
    <property type="molecule type" value="Genomic_DNA"/>
</dbReference>
<dbReference type="Proteomes" id="UP000247476">
    <property type="component" value="Unassembled WGS sequence"/>
</dbReference>
<evidence type="ECO:0000313" key="1">
    <source>
        <dbReference type="EMBL" id="PYI55735.1"/>
    </source>
</evidence>
<dbReference type="SUPFAM" id="SSF49764">
    <property type="entry name" value="HSP20-like chaperones"/>
    <property type="match status" value="1"/>
</dbReference>
<organism evidence="1 2">
    <name type="scientific">Paenibacillus flagellatus</name>
    <dbReference type="NCBI Taxonomy" id="2211139"/>
    <lineage>
        <taxon>Bacteria</taxon>
        <taxon>Bacillati</taxon>
        <taxon>Bacillota</taxon>
        <taxon>Bacilli</taxon>
        <taxon>Bacillales</taxon>
        <taxon>Paenibacillaceae</taxon>
        <taxon>Paenibacillus</taxon>
    </lineage>
</organism>
<name>A0A2V5K8A3_9BACL</name>
<evidence type="ECO:0000313" key="2">
    <source>
        <dbReference type="Proteomes" id="UP000247476"/>
    </source>
</evidence>
<dbReference type="AlphaFoldDB" id="A0A2V5K8A3"/>
<evidence type="ECO:0008006" key="3">
    <source>
        <dbReference type="Google" id="ProtNLM"/>
    </source>
</evidence>
<reference evidence="1 2" key="1">
    <citation type="submission" date="2018-05" db="EMBL/GenBank/DDBJ databases">
        <title>Paenibacillus flagellatus sp. nov., isolated from selenium mineral soil.</title>
        <authorList>
            <person name="Dai X."/>
        </authorList>
    </citation>
    <scope>NUCLEOTIDE SEQUENCE [LARGE SCALE GENOMIC DNA]</scope>
    <source>
        <strain evidence="1 2">DXL2</strain>
    </source>
</reference>
<gene>
    <name evidence="1" type="ORF">DLM86_08425</name>
</gene>
<dbReference type="InterPro" id="IPR008978">
    <property type="entry name" value="HSP20-like_chaperone"/>
</dbReference>
<proteinExistence type="predicted"/>